<reference evidence="1 2" key="1">
    <citation type="submission" date="2023-03" db="EMBL/GenBank/DDBJ databases">
        <title>YIM 152171 draft genome.</title>
        <authorList>
            <person name="Yang Z."/>
        </authorList>
    </citation>
    <scope>NUCLEOTIDE SEQUENCE [LARGE SCALE GENOMIC DNA]</scope>
    <source>
        <strain evidence="1 2">YIM 152171</strain>
    </source>
</reference>
<organism evidence="1 2">
    <name type="scientific">Marinimicrococcus flavescens</name>
    <dbReference type="NCBI Taxonomy" id="3031815"/>
    <lineage>
        <taxon>Bacteria</taxon>
        <taxon>Pseudomonadati</taxon>
        <taxon>Pseudomonadota</taxon>
        <taxon>Alphaproteobacteria</taxon>
        <taxon>Geminicoccales</taxon>
        <taxon>Geminicoccaceae</taxon>
        <taxon>Marinimicrococcus</taxon>
    </lineage>
</organism>
<protein>
    <submittedName>
        <fullName evidence="1">Uncharacterized protein</fullName>
    </submittedName>
</protein>
<name>A0AAP3XPL5_9PROT</name>
<comment type="caution">
    <text evidence="1">The sequence shown here is derived from an EMBL/GenBank/DDBJ whole genome shotgun (WGS) entry which is preliminary data.</text>
</comment>
<dbReference type="AlphaFoldDB" id="A0AAP3XPL5"/>
<accession>A0AAP3XPL5</accession>
<dbReference type="EMBL" id="JARGEQ010000016">
    <property type="protein sequence ID" value="MDF1585403.1"/>
    <property type="molecule type" value="Genomic_DNA"/>
</dbReference>
<proteinExistence type="predicted"/>
<evidence type="ECO:0000313" key="1">
    <source>
        <dbReference type="EMBL" id="MDF1585403.1"/>
    </source>
</evidence>
<keyword evidence="2" id="KW-1185">Reference proteome</keyword>
<sequence>MRLPPDAGLAGIEPPQACFPGGRQLVQRRGLGADGQDLFRLDPADQIGEEIRLLLGAAEERQNAKAERTLNAPRKLRV</sequence>
<evidence type="ECO:0000313" key="2">
    <source>
        <dbReference type="Proteomes" id="UP001301140"/>
    </source>
</evidence>
<gene>
    <name evidence="1" type="ORF">PZ740_03275</name>
</gene>
<dbReference type="Proteomes" id="UP001301140">
    <property type="component" value="Unassembled WGS sequence"/>
</dbReference>
<dbReference type="RefSeq" id="WP_327787819.1">
    <property type="nucleotide sequence ID" value="NZ_JARGEQ010000016.1"/>
</dbReference>